<protein>
    <recommendedName>
        <fullName evidence="4">Integral membrane protein</fullName>
    </recommendedName>
</protein>
<dbReference type="Proteomes" id="UP000780875">
    <property type="component" value="Unassembled WGS sequence"/>
</dbReference>
<keyword evidence="1" id="KW-0812">Transmembrane</keyword>
<dbReference type="InterPro" id="IPR058061">
    <property type="entry name" value="SCO4848-like"/>
</dbReference>
<keyword evidence="3" id="KW-1185">Reference proteome</keyword>
<reference evidence="2 3" key="1">
    <citation type="submission" date="2021-09" db="EMBL/GenBank/DDBJ databases">
        <title>Whole genome sequence of Nocardioides sp. GBK3QG-3.</title>
        <authorList>
            <person name="Tuo L."/>
        </authorList>
    </citation>
    <scope>NUCLEOTIDE SEQUENCE [LARGE SCALE GENOMIC DNA]</scope>
    <source>
        <strain evidence="2 3">GBK3QG-3</strain>
    </source>
</reference>
<organism evidence="2 3">
    <name type="scientific">Nocardioides mangrovi</name>
    <dbReference type="NCBI Taxonomy" id="2874580"/>
    <lineage>
        <taxon>Bacteria</taxon>
        <taxon>Bacillati</taxon>
        <taxon>Actinomycetota</taxon>
        <taxon>Actinomycetes</taxon>
        <taxon>Propionibacteriales</taxon>
        <taxon>Nocardioidaceae</taxon>
        <taxon>Nocardioides</taxon>
    </lineage>
</organism>
<sequence length="72" mass="7933">MGRKTAWFLVAVAIWNFVIWGTFIKNLAASHASGEDRPSGYYIAHSVLIVVNMVLGVVFATLGVRALRARRS</sequence>
<gene>
    <name evidence="2" type="ORF">K8U61_18655</name>
</gene>
<dbReference type="NCBIfam" id="NF046117">
    <property type="entry name" value="SCO4848_fam"/>
    <property type="match status" value="1"/>
</dbReference>
<name>A0ABS7UH96_9ACTN</name>
<proteinExistence type="predicted"/>
<evidence type="ECO:0008006" key="4">
    <source>
        <dbReference type="Google" id="ProtNLM"/>
    </source>
</evidence>
<evidence type="ECO:0000313" key="2">
    <source>
        <dbReference type="EMBL" id="MBZ5740204.1"/>
    </source>
</evidence>
<comment type="caution">
    <text evidence="2">The sequence shown here is derived from an EMBL/GenBank/DDBJ whole genome shotgun (WGS) entry which is preliminary data.</text>
</comment>
<dbReference type="EMBL" id="JAIQZJ010000012">
    <property type="protein sequence ID" value="MBZ5740204.1"/>
    <property type="molecule type" value="Genomic_DNA"/>
</dbReference>
<dbReference type="Pfam" id="PF26606">
    <property type="entry name" value="SCO4848"/>
    <property type="match status" value="1"/>
</dbReference>
<accession>A0ABS7UH96</accession>
<feature type="transmembrane region" description="Helical" evidence="1">
    <location>
        <begin position="7"/>
        <end position="28"/>
    </location>
</feature>
<evidence type="ECO:0000313" key="3">
    <source>
        <dbReference type="Proteomes" id="UP000780875"/>
    </source>
</evidence>
<feature type="transmembrane region" description="Helical" evidence="1">
    <location>
        <begin position="40"/>
        <end position="64"/>
    </location>
</feature>
<dbReference type="RefSeq" id="WP_224124563.1">
    <property type="nucleotide sequence ID" value="NZ_JAIQZJ010000012.1"/>
</dbReference>
<evidence type="ECO:0000256" key="1">
    <source>
        <dbReference type="SAM" id="Phobius"/>
    </source>
</evidence>
<keyword evidence="1" id="KW-1133">Transmembrane helix</keyword>
<keyword evidence="1" id="KW-0472">Membrane</keyword>